<sequence length="43" mass="4525">MTIVTLHENLESLRSGACVGDPLGGGAEVALREMRGKDGKKEV</sequence>
<dbReference type="Proteomes" id="UP001165092">
    <property type="component" value="Unassembled WGS sequence"/>
</dbReference>
<comment type="caution">
    <text evidence="1">The sequence shown here is derived from an EMBL/GenBank/DDBJ whole genome shotgun (WGS) entry which is preliminary data.</text>
</comment>
<dbReference type="EMBL" id="BSQG01000003">
    <property type="protein sequence ID" value="GLU47714.1"/>
    <property type="molecule type" value="Genomic_DNA"/>
</dbReference>
<keyword evidence="2" id="KW-1185">Reference proteome</keyword>
<reference evidence="1" key="1">
    <citation type="submission" date="2023-02" db="EMBL/GenBank/DDBJ databases">
        <title>Nocardiopsis ansamitocini NBRC 112285.</title>
        <authorList>
            <person name="Ichikawa N."/>
            <person name="Sato H."/>
            <person name="Tonouchi N."/>
        </authorList>
    </citation>
    <scope>NUCLEOTIDE SEQUENCE</scope>
    <source>
        <strain evidence="1">NBRC 112285</strain>
    </source>
</reference>
<protein>
    <submittedName>
        <fullName evidence="1">Uncharacterized protein</fullName>
    </submittedName>
</protein>
<accession>A0A9W6P5E4</accession>
<evidence type="ECO:0000313" key="1">
    <source>
        <dbReference type="EMBL" id="GLU47714.1"/>
    </source>
</evidence>
<dbReference type="AlphaFoldDB" id="A0A9W6P5E4"/>
<proteinExistence type="predicted"/>
<organism evidence="1 2">
    <name type="scientific">Nocardiopsis ansamitocini</name>
    <dbReference type="NCBI Taxonomy" id="1670832"/>
    <lineage>
        <taxon>Bacteria</taxon>
        <taxon>Bacillati</taxon>
        <taxon>Actinomycetota</taxon>
        <taxon>Actinomycetes</taxon>
        <taxon>Streptosporangiales</taxon>
        <taxon>Nocardiopsidaceae</taxon>
        <taxon>Nocardiopsis</taxon>
    </lineage>
</organism>
<evidence type="ECO:0000313" key="2">
    <source>
        <dbReference type="Proteomes" id="UP001165092"/>
    </source>
</evidence>
<name>A0A9W6P5E4_9ACTN</name>
<gene>
    <name evidence="1" type="ORF">Nans01_20650</name>
</gene>